<comment type="caution">
    <text evidence="2">The sequence shown here is derived from an EMBL/GenBank/DDBJ whole genome shotgun (WGS) entry which is preliminary data.</text>
</comment>
<organism evidence="2 3">
    <name type="scientific">Cyclotella cryptica</name>
    <dbReference type="NCBI Taxonomy" id="29204"/>
    <lineage>
        <taxon>Eukaryota</taxon>
        <taxon>Sar</taxon>
        <taxon>Stramenopiles</taxon>
        <taxon>Ochrophyta</taxon>
        <taxon>Bacillariophyta</taxon>
        <taxon>Coscinodiscophyceae</taxon>
        <taxon>Thalassiosirophycidae</taxon>
        <taxon>Stephanodiscales</taxon>
        <taxon>Stephanodiscaceae</taxon>
        <taxon>Cyclotella</taxon>
    </lineage>
</organism>
<evidence type="ECO:0000313" key="3">
    <source>
        <dbReference type="Proteomes" id="UP001516023"/>
    </source>
</evidence>
<dbReference type="EMBL" id="JABMIG020000214">
    <property type="protein sequence ID" value="KAL3785464.1"/>
    <property type="molecule type" value="Genomic_DNA"/>
</dbReference>
<keyword evidence="3" id="KW-1185">Reference proteome</keyword>
<protein>
    <submittedName>
        <fullName evidence="2">Uncharacterized protein</fullName>
    </submittedName>
</protein>
<proteinExistence type="predicted"/>
<dbReference type="Proteomes" id="UP001516023">
    <property type="component" value="Unassembled WGS sequence"/>
</dbReference>
<accession>A0ABD3PCK2</accession>
<feature type="compositionally biased region" description="Basic and acidic residues" evidence="1">
    <location>
        <begin position="61"/>
        <end position="81"/>
    </location>
</feature>
<reference evidence="2 3" key="1">
    <citation type="journal article" date="2020" name="G3 (Bethesda)">
        <title>Improved Reference Genome for Cyclotella cryptica CCMP332, a Model for Cell Wall Morphogenesis, Salinity Adaptation, and Lipid Production in Diatoms (Bacillariophyta).</title>
        <authorList>
            <person name="Roberts W.R."/>
            <person name="Downey K.M."/>
            <person name="Ruck E.C."/>
            <person name="Traller J.C."/>
            <person name="Alverson A.J."/>
        </authorList>
    </citation>
    <scope>NUCLEOTIDE SEQUENCE [LARGE SCALE GENOMIC DNA]</scope>
    <source>
        <strain evidence="2 3">CCMP332</strain>
    </source>
</reference>
<feature type="region of interest" description="Disordered" evidence="1">
    <location>
        <begin position="1"/>
        <end position="81"/>
    </location>
</feature>
<feature type="compositionally biased region" description="Polar residues" evidence="1">
    <location>
        <begin position="27"/>
        <end position="38"/>
    </location>
</feature>
<evidence type="ECO:0000256" key="1">
    <source>
        <dbReference type="SAM" id="MobiDB-lite"/>
    </source>
</evidence>
<name>A0ABD3PCK2_9STRA</name>
<gene>
    <name evidence="2" type="ORF">HJC23_008274</name>
</gene>
<sequence>MSTARSSGLRRPCFQNEAIKDLDGRNSSHAPLQLTDFTKASHRRLLLPHDQETTEQDDEDNARTNSHDKKENAADSKKDEPSMNQCVALLEPHLAAFRDRCDALARKHVGETVSLRNDSETNRDENCDEVPSQLLRALLRPAPRFFDLTGSQSASGGDLEPEVELGVTYRLRLAKACWKKGLLAAAEYELLCAAVDNRKRRVEDDDSRENKRRKLSQCEELNLMERVRLALLRLPTEVVTNERATSAWRHAREMLIEFCNQSTYNSNACEDEAICQVAEWALTSWTALVISRGMDACSISSTNQNSYKTSISSIEKQFAILLSNREVSSNTLTLTRSVATRIEDLLSPDNLKLLNGIHLFSLGKLLACFHSSEAAEEHIAKCVEKCAITGGMVGVEQLSRVLAVYACSSSAFIDRGHSSGSRTDEMTMTGLERRLLARFDNFPCLESGSDENRHSRYSSSSKDQSKGKIQSFLKLILHAAAHLIRSRGK</sequence>
<evidence type="ECO:0000313" key="2">
    <source>
        <dbReference type="EMBL" id="KAL3785464.1"/>
    </source>
</evidence>
<dbReference type="AlphaFoldDB" id="A0ABD3PCK2"/>